<dbReference type="CDD" id="cd16936">
    <property type="entry name" value="HATPase_RsbW-like"/>
    <property type="match status" value="1"/>
</dbReference>
<dbReference type="InterPro" id="IPR003594">
    <property type="entry name" value="HATPase_dom"/>
</dbReference>
<comment type="caution">
    <text evidence="2">The sequence shown here is derived from an EMBL/GenBank/DDBJ whole genome shotgun (WGS) entry which is preliminary data.</text>
</comment>
<keyword evidence="2" id="KW-0547">Nucleotide-binding</keyword>
<dbReference type="GO" id="GO:0005524">
    <property type="term" value="F:ATP binding"/>
    <property type="evidence" value="ECO:0007669"/>
    <property type="project" value="UniProtKB-KW"/>
</dbReference>
<reference evidence="2 3" key="1">
    <citation type="journal article" date="2019" name="Int. J. Syst. Evol. Microbiol.">
        <title>The Global Catalogue of Microorganisms (GCM) 10K type strain sequencing project: providing services to taxonomists for standard genome sequencing and annotation.</title>
        <authorList>
            <consortium name="The Broad Institute Genomics Platform"/>
            <consortium name="The Broad Institute Genome Sequencing Center for Infectious Disease"/>
            <person name="Wu L."/>
            <person name="Ma J."/>
        </authorList>
    </citation>
    <scope>NUCLEOTIDE SEQUENCE [LARGE SCALE GENOMIC DNA]</scope>
    <source>
        <strain evidence="2 3">JCM 14718</strain>
    </source>
</reference>
<keyword evidence="3" id="KW-1185">Reference proteome</keyword>
<gene>
    <name evidence="2" type="ORF">GCM10009765_04960</name>
</gene>
<dbReference type="Pfam" id="PF13581">
    <property type="entry name" value="HATPase_c_2"/>
    <property type="match status" value="1"/>
</dbReference>
<dbReference type="RefSeq" id="WP_344306673.1">
    <property type="nucleotide sequence ID" value="NZ_BAAANY010000001.1"/>
</dbReference>
<dbReference type="InterPro" id="IPR036890">
    <property type="entry name" value="HATPase_C_sf"/>
</dbReference>
<name>A0ABN2FSR5_9ACTN</name>
<dbReference type="Proteomes" id="UP001500618">
    <property type="component" value="Unassembled WGS sequence"/>
</dbReference>
<accession>A0ABN2FSR5</accession>
<evidence type="ECO:0000313" key="2">
    <source>
        <dbReference type="EMBL" id="GAA1658569.1"/>
    </source>
</evidence>
<dbReference type="EMBL" id="BAAANY010000001">
    <property type="protein sequence ID" value="GAA1658569.1"/>
    <property type="molecule type" value="Genomic_DNA"/>
</dbReference>
<keyword evidence="2" id="KW-0067">ATP-binding</keyword>
<feature type="domain" description="Histidine kinase/HSP90-like ATPase" evidence="1">
    <location>
        <begin position="9"/>
        <end position="154"/>
    </location>
</feature>
<evidence type="ECO:0000259" key="1">
    <source>
        <dbReference type="Pfam" id="PF13581"/>
    </source>
</evidence>
<sequence>MATVRLEISPTAAHVRTARLVAVAVARRSGLEEPVLDEIRLAVGEACSRAVGLHQQHHNTDPVVLDLQDAPQFTVVVTDTADTGLQPGDLGLTGDAQAPDPVEIAQQETAVNGADLSEEVIVAGVGLALIAGLVDDLEVGTGFGGRGTSVKMTWPL</sequence>
<protein>
    <submittedName>
        <fullName evidence="2">ATP-binding protein</fullName>
    </submittedName>
</protein>
<proteinExistence type="predicted"/>
<evidence type="ECO:0000313" key="3">
    <source>
        <dbReference type="Proteomes" id="UP001500618"/>
    </source>
</evidence>
<dbReference type="Gene3D" id="3.30.565.10">
    <property type="entry name" value="Histidine kinase-like ATPase, C-terminal domain"/>
    <property type="match status" value="1"/>
</dbReference>
<organism evidence="2 3">
    <name type="scientific">Fodinicola feengrottensis</name>
    <dbReference type="NCBI Taxonomy" id="435914"/>
    <lineage>
        <taxon>Bacteria</taxon>
        <taxon>Bacillati</taxon>
        <taxon>Actinomycetota</taxon>
        <taxon>Actinomycetes</taxon>
        <taxon>Mycobacteriales</taxon>
        <taxon>Fodinicola</taxon>
    </lineage>
</organism>